<gene>
    <name evidence="3" type="ORF">FSARC_2867</name>
</gene>
<keyword evidence="1" id="KW-0175">Coiled coil</keyword>
<evidence type="ECO:0000256" key="1">
    <source>
        <dbReference type="SAM" id="Coils"/>
    </source>
</evidence>
<evidence type="ECO:0000313" key="4">
    <source>
        <dbReference type="Proteomes" id="UP000622797"/>
    </source>
</evidence>
<protein>
    <recommendedName>
        <fullName evidence="5">BZIP domain-containing protein</fullName>
    </recommendedName>
</protein>
<feature type="coiled-coil region" evidence="1">
    <location>
        <begin position="52"/>
        <end position="100"/>
    </location>
</feature>
<comment type="caution">
    <text evidence="3">The sequence shown here is derived from an EMBL/GenBank/DDBJ whole genome shotgun (WGS) entry which is preliminary data.</text>
</comment>
<feature type="compositionally biased region" description="Polar residues" evidence="2">
    <location>
        <begin position="151"/>
        <end position="164"/>
    </location>
</feature>
<dbReference type="EMBL" id="JABEXW010000139">
    <property type="protein sequence ID" value="KAF4970049.1"/>
    <property type="molecule type" value="Genomic_DNA"/>
</dbReference>
<evidence type="ECO:0000313" key="3">
    <source>
        <dbReference type="EMBL" id="KAF4970049.1"/>
    </source>
</evidence>
<dbReference type="InterPro" id="IPR046347">
    <property type="entry name" value="bZIP_sf"/>
</dbReference>
<dbReference type="GO" id="GO:0003700">
    <property type="term" value="F:DNA-binding transcription factor activity"/>
    <property type="evidence" value="ECO:0007669"/>
    <property type="project" value="InterPro"/>
</dbReference>
<organism evidence="3 4">
    <name type="scientific">Fusarium sarcochroum</name>
    <dbReference type="NCBI Taxonomy" id="1208366"/>
    <lineage>
        <taxon>Eukaryota</taxon>
        <taxon>Fungi</taxon>
        <taxon>Dikarya</taxon>
        <taxon>Ascomycota</taxon>
        <taxon>Pezizomycotina</taxon>
        <taxon>Sordariomycetes</taxon>
        <taxon>Hypocreomycetidae</taxon>
        <taxon>Hypocreales</taxon>
        <taxon>Nectriaceae</taxon>
        <taxon>Fusarium</taxon>
        <taxon>Fusarium lateritium species complex</taxon>
    </lineage>
</organism>
<feature type="region of interest" description="Disordered" evidence="2">
    <location>
        <begin position="109"/>
        <end position="167"/>
    </location>
</feature>
<dbReference type="CDD" id="cd14688">
    <property type="entry name" value="bZIP_YAP"/>
    <property type="match status" value="1"/>
</dbReference>
<proteinExistence type="predicted"/>
<feature type="compositionally biased region" description="Low complexity" evidence="2">
    <location>
        <begin position="121"/>
        <end position="131"/>
    </location>
</feature>
<dbReference type="Proteomes" id="UP000622797">
    <property type="component" value="Unassembled WGS sequence"/>
</dbReference>
<reference evidence="3" key="2">
    <citation type="submission" date="2020-05" db="EMBL/GenBank/DDBJ databases">
        <authorList>
            <person name="Kim H.-S."/>
            <person name="Proctor R.H."/>
            <person name="Brown D.W."/>
        </authorList>
    </citation>
    <scope>NUCLEOTIDE SEQUENCE</scope>
    <source>
        <strain evidence="3">NRRL 20472</strain>
    </source>
</reference>
<keyword evidence="4" id="KW-1185">Reference proteome</keyword>
<evidence type="ECO:0008006" key="5">
    <source>
        <dbReference type="Google" id="ProtNLM"/>
    </source>
</evidence>
<dbReference type="OrthoDB" id="2985014at2759"/>
<dbReference type="SUPFAM" id="SSF57959">
    <property type="entry name" value="Leucine zipper domain"/>
    <property type="match status" value="1"/>
</dbReference>
<evidence type="ECO:0000256" key="2">
    <source>
        <dbReference type="SAM" id="MobiDB-lite"/>
    </source>
</evidence>
<dbReference type="Gene3D" id="1.20.5.170">
    <property type="match status" value="1"/>
</dbReference>
<dbReference type="AlphaFoldDB" id="A0A8H4U5R0"/>
<feature type="region of interest" description="Disordered" evidence="2">
    <location>
        <begin position="1"/>
        <end position="38"/>
    </location>
</feature>
<dbReference type="PANTHER" id="PTHR37012">
    <property type="entry name" value="B-ZIP TRANSCRIPTION FACTOR (EUROFUNG)-RELATED"/>
    <property type="match status" value="1"/>
</dbReference>
<dbReference type="PANTHER" id="PTHR37012:SF2">
    <property type="entry name" value="BZIP DOMAIN-CONTAINING PROTEIN-RELATED"/>
    <property type="match status" value="1"/>
</dbReference>
<sequence>MSDVEPEITARTAPSRKRSRAVSNLTEEQIQHKRNVDRKAQRAFRQRNKACITNLEQHFSQLQGTCAELRESCNQKSTQIDHMRQENKSLQECLRNISELITVALSQAENSHNQDQDQDQDQSLAESQSDQTSGDQSPGQTPDVPQDNEMDSLSATHQDVSSLHQDTEHVIQPDSEEQFDNHLAPCQTPPGCTGHTVLIHDQPHTMSNVMSNENTTCHVSPSANAGLLSPAGSYQPTTASSHIPYCASQLSVPESNLTQQATASEYSISGDVTAGIGHYTSSNAVYTILPSHGPPSCPLDLILLEFLKSRKEMLSNSMDPESIVGPRKPSTRAIVNIEQVDTVHPLSGIMSRVLSTFPSVQMAEKLGFFYLMCHTMKWQIHPTKQHYTCMPSWLRPTITQIATPHAAWIDNIPWPGVRDILIENQAEYPFQLFSDYYSQNVSVNWKFDGLDAISDLDGEGTLHSIFEKHIRNLKNWTVSQAFEDRFPSMVTAIYSRD</sequence>
<dbReference type="InterPro" id="IPR021833">
    <property type="entry name" value="DUF3425"/>
</dbReference>
<reference evidence="3" key="1">
    <citation type="journal article" date="2020" name="BMC Genomics">
        <title>Correction to: Identification and distribution of gene clusters required for synthesis of sphingolipid metabolism inhibitors in diverse species of the filamentous fungus Fusarium.</title>
        <authorList>
            <person name="Kim H.S."/>
            <person name="Lohmar J.M."/>
            <person name="Busman M."/>
            <person name="Brown D.W."/>
            <person name="Naumann T.A."/>
            <person name="Divon H.H."/>
            <person name="Lysoe E."/>
            <person name="Uhlig S."/>
            <person name="Proctor R.H."/>
        </authorList>
    </citation>
    <scope>NUCLEOTIDE SEQUENCE</scope>
    <source>
        <strain evidence="3">NRRL 20472</strain>
    </source>
</reference>
<dbReference type="Pfam" id="PF11905">
    <property type="entry name" value="DUF3425"/>
    <property type="match status" value="1"/>
</dbReference>
<name>A0A8H4U5R0_9HYPO</name>
<accession>A0A8H4U5R0</accession>